<dbReference type="RefSeq" id="XP_018830086.1">
    <property type="nucleotide sequence ID" value="XM_018974541.2"/>
</dbReference>
<dbReference type="Gramene" id="Jr06_19800_p1">
    <property type="protein sequence ID" value="cds.Jr06_19800_p1"/>
    <property type="gene ID" value="Jr06_19800"/>
</dbReference>
<dbReference type="Pfam" id="PF00704">
    <property type="entry name" value="Glyco_hydro_18"/>
    <property type="match status" value="1"/>
</dbReference>
<dbReference type="GO" id="GO:0004568">
    <property type="term" value="F:chitinase activity"/>
    <property type="evidence" value="ECO:0000318"/>
    <property type="project" value="GO_Central"/>
</dbReference>
<dbReference type="GO" id="GO:0006032">
    <property type="term" value="P:chitin catabolic process"/>
    <property type="evidence" value="ECO:0000318"/>
    <property type="project" value="GO_Central"/>
</dbReference>
<dbReference type="SUPFAM" id="SSF51445">
    <property type="entry name" value="(Trans)glycosidases"/>
    <property type="match status" value="1"/>
</dbReference>
<sequence length="371" mass="41859">MASGAITVSVVKSGYWTFGKDPIRLPSEIPSELFTHLYAGFAKVDDDGRLVIPDEYLELFQLFTRTVRVRNPSVKTLLSIGGEGADLCPVVASKERRANLIRDSIDLARKFGFDGLDLCWLYPSNASRQKPLASLLSEWRHALDEELTKTESPADKLLLTAAVFHHPVISDTEGHIIFSYPIPDISKNLDWINVLAIDFYTPSNSPKGTGPVHAWDTRPMDRPKMCGKIGIEEWIKSGVEANKLVLGLPFYGYEWKLLKEKTEFGFFAPARVETSNSLSYRDILKELRRGIYKTEYSRSYEAVYSHEVNGKKWIGYDDGCSITGKVTKALFVDFKLRGYFAWHLEDDDCNWTLSRSAFESSVEPPAPEANP</sequence>
<dbReference type="Gene3D" id="3.10.50.10">
    <property type="match status" value="1"/>
</dbReference>
<protein>
    <submittedName>
        <fullName evidence="2">Class V chitinase-like</fullName>
    </submittedName>
</protein>
<dbReference type="InterPro" id="IPR029070">
    <property type="entry name" value="Chitinase_insertion_sf"/>
</dbReference>
<dbReference type="Gene3D" id="3.20.20.80">
    <property type="entry name" value="Glycosidases"/>
    <property type="match status" value="1"/>
</dbReference>
<evidence type="ECO:0000313" key="1">
    <source>
        <dbReference type="Proteomes" id="UP000235220"/>
    </source>
</evidence>
<dbReference type="InterPro" id="IPR050314">
    <property type="entry name" value="Glycosyl_Hydrlase_18"/>
</dbReference>
<keyword evidence="1" id="KW-1185">Reference proteome</keyword>
<dbReference type="PANTHER" id="PTHR11177">
    <property type="entry name" value="CHITINASE"/>
    <property type="match status" value="1"/>
</dbReference>
<dbReference type="InterPro" id="IPR001223">
    <property type="entry name" value="Glyco_hydro18_cat"/>
</dbReference>
<name>A0A2I4FEM0_JUGRE</name>
<dbReference type="OrthoDB" id="73875at2759"/>
<dbReference type="KEGG" id="jre:108998095"/>
<reference evidence="2" key="1">
    <citation type="submission" date="2025-08" db="UniProtKB">
        <authorList>
            <consortium name="RefSeq"/>
        </authorList>
    </citation>
    <scope>IDENTIFICATION</scope>
    <source>
        <tissue evidence="2">Leaves</tissue>
    </source>
</reference>
<dbReference type="PROSITE" id="PS51910">
    <property type="entry name" value="GH18_2"/>
    <property type="match status" value="1"/>
</dbReference>
<dbReference type="GO" id="GO:0005975">
    <property type="term" value="P:carbohydrate metabolic process"/>
    <property type="evidence" value="ECO:0007669"/>
    <property type="project" value="InterPro"/>
</dbReference>
<dbReference type="PANTHER" id="PTHR11177:SF383">
    <property type="entry name" value="GLYCOSYL HYDROLASE FAMILY PROTEIN WITH CHITINASE INSERTION DOMAIN-CONTAINING PROTEIN"/>
    <property type="match status" value="1"/>
</dbReference>
<accession>A0A2I4FEM0</accession>
<dbReference type="GeneID" id="108998095"/>
<dbReference type="GO" id="GO:0005576">
    <property type="term" value="C:extracellular region"/>
    <property type="evidence" value="ECO:0000318"/>
    <property type="project" value="GO_Central"/>
</dbReference>
<organism evidence="1 2">
    <name type="scientific">Juglans regia</name>
    <name type="common">English walnut</name>
    <dbReference type="NCBI Taxonomy" id="51240"/>
    <lineage>
        <taxon>Eukaryota</taxon>
        <taxon>Viridiplantae</taxon>
        <taxon>Streptophyta</taxon>
        <taxon>Embryophyta</taxon>
        <taxon>Tracheophyta</taxon>
        <taxon>Spermatophyta</taxon>
        <taxon>Magnoliopsida</taxon>
        <taxon>eudicotyledons</taxon>
        <taxon>Gunneridae</taxon>
        <taxon>Pentapetalae</taxon>
        <taxon>rosids</taxon>
        <taxon>fabids</taxon>
        <taxon>Fagales</taxon>
        <taxon>Juglandaceae</taxon>
        <taxon>Juglans</taxon>
    </lineage>
</organism>
<dbReference type="InterPro" id="IPR017853">
    <property type="entry name" value="GH"/>
</dbReference>
<dbReference type="GO" id="GO:0008061">
    <property type="term" value="F:chitin binding"/>
    <property type="evidence" value="ECO:0007669"/>
    <property type="project" value="InterPro"/>
</dbReference>
<dbReference type="AlphaFoldDB" id="A0A2I4FEM0"/>
<dbReference type="SMART" id="SM00636">
    <property type="entry name" value="Glyco_18"/>
    <property type="match status" value="1"/>
</dbReference>
<proteinExistence type="predicted"/>
<dbReference type="STRING" id="51240.A0A2I4FEM0"/>
<dbReference type="InterPro" id="IPR011583">
    <property type="entry name" value="Chitinase_II/V-like_cat"/>
</dbReference>
<dbReference type="Proteomes" id="UP000235220">
    <property type="component" value="Chromosome 6"/>
</dbReference>
<dbReference type="SMR" id="A0A2I4FEM0"/>
<gene>
    <name evidence="2" type="primary">LOC108998095</name>
</gene>
<evidence type="ECO:0000313" key="2">
    <source>
        <dbReference type="RefSeq" id="XP_018830086.1"/>
    </source>
</evidence>